<reference evidence="1" key="1">
    <citation type="submission" date="2021-03" db="EMBL/GenBank/DDBJ databases">
        <title>Draft genome sequence of rust myrtle Austropuccinia psidii MF-1, a brazilian biotype.</title>
        <authorList>
            <person name="Quecine M.C."/>
            <person name="Pachon D.M.R."/>
            <person name="Bonatelli M.L."/>
            <person name="Correr F.H."/>
            <person name="Franceschini L.M."/>
            <person name="Leite T.F."/>
            <person name="Margarido G.R.A."/>
            <person name="Almeida C.A."/>
            <person name="Ferrarezi J.A."/>
            <person name="Labate C.A."/>
        </authorList>
    </citation>
    <scope>NUCLEOTIDE SEQUENCE</scope>
    <source>
        <strain evidence="1">MF-1</strain>
    </source>
</reference>
<sequence>MSYHLWPIGPLWVFNGSYATTHPNDHLLPQAISCRHWPSWPIHTSPTPKPSSLSLGLGGPFCLLGVSRPPSHHFSLGGLGPFRPPTVRGPWSAGLLGPFGPNQMRPKGGNHLAPKARWVPNHIWAHQSPKIGQIPLDPKLAKNHVGPIFGHGPLWTNIFVMASGNHQGPPNQFIQLFPQVKENSSIPPCTPYSRLQEWCIYGVIYHYAPFLLSNSMVTFSGLNSTFSSRHQNPTPILKEDFWTHQFGNPWWQAEDHSRTPTTWLCRSWVGTLIQDSSKVHSQ</sequence>
<keyword evidence="2" id="KW-1185">Reference proteome</keyword>
<accession>A0A9Q3EG23</accession>
<dbReference type="EMBL" id="AVOT02028089">
    <property type="protein sequence ID" value="MBW0520458.1"/>
    <property type="molecule type" value="Genomic_DNA"/>
</dbReference>
<proteinExistence type="predicted"/>
<organism evidence="1 2">
    <name type="scientific">Austropuccinia psidii MF-1</name>
    <dbReference type="NCBI Taxonomy" id="1389203"/>
    <lineage>
        <taxon>Eukaryota</taxon>
        <taxon>Fungi</taxon>
        <taxon>Dikarya</taxon>
        <taxon>Basidiomycota</taxon>
        <taxon>Pucciniomycotina</taxon>
        <taxon>Pucciniomycetes</taxon>
        <taxon>Pucciniales</taxon>
        <taxon>Sphaerophragmiaceae</taxon>
        <taxon>Austropuccinia</taxon>
    </lineage>
</organism>
<name>A0A9Q3EG23_9BASI</name>
<evidence type="ECO:0000313" key="1">
    <source>
        <dbReference type="EMBL" id="MBW0520458.1"/>
    </source>
</evidence>
<dbReference type="Proteomes" id="UP000765509">
    <property type="component" value="Unassembled WGS sequence"/>
</dbReference>
<gene>
    <name evidence="1" type="ORF">O181_060173</name>
</gene>
<feature type="non-terminal residue" evidence="1">
    <location>
        <position position="282"/>
    </location>
</feature>
<comment type="caution">
    <text evidence="1">The sequence shown here is derived from an EMBL/GenBank/DDBJ whole genome shotgun (WGS) entry which is preliminary data.</text>
</comment>
<protein>
    <submittedName>
        <fullName evidence="1">Uncharacterized protein</fullName>
    </submittedName>
</protein>
<dbReference type="AlphaFoldDB" id="A0A9Q3EG23"/>
<evidence type="ECO:0000313" key="2">
    <source>
        <dbReference type="Proteomes" id="UP000765509"/>
    </source>
</evidence>